<name>A0A444Y308_ARAHY</name>
<evidence type="ECO:0000313" key="1">
    <source>
        <dbReference type="EMBL" id="RYQ96290.1"/>
    </source>
</evidence>
<comment type="caution">
    <text evidence="1">The sequence shown here is derived from an EMBL/GenBank/DDBJ whole genome shotgun (WGS) entry which is preliminary data.</text>
</comment>
<organism evidence="1 2">
    <name type="scientific">Arachis hypogaea</name>
    <name type="common">Peanut</name>
    <dbReference type="NCBI Taxonomy" id="3818"/>
    <lineage>
        <taxon>Eukaryota</taxon>
        <taxon>Viridiplantae</taxon>
        <taxon>Streptophyta</taxon>
        <taxon>Embryophyta</taxon>
        <taxon>Tracheophyta</taxon>
        <taxon>Spermatophyta</taxon>
        <taxon>Magnoliopsida</taxon>
        <taxon>eudicotyledons</taxon>
        <taxon>Gunneridae</taxon>
        <taxon>Pentapetalae</taxon>
        <taxon>rosids</taxon>
        <taxon>fabids</taxon>
        <taxon>Fabales</taxon>
        <taxon>Fabaceae</taxon>
        <taxon>Papilionoideae</taxon>
        <taxon>50 kb inversion clade</taxon>
        <taxon>dalbergioids sensu lato</taxon>
        <taxon>Dalbergieae</taxon>
        <taxon>Pterocarpus clade</taxon>
        <taxon>Arachis</taxon>
    </lineage>
</organism>
<evidence type="ECO:0008006" key="3">
    <source>
        <dbReference type="Google" id="ProtNLM"/>
    </source>
</evidence>
<dbReference type="Proteomes" id="UP000289738">
    <property type="component" value="Chromosome B08"/>
</dbReference>
<gene>
    <name evidence="1" type="ORF">Ahy_B08g091998</name>
</gene>
<proteinExistence type="predicted"/>
<reference evidence="1 2" key="1">
    <citation type="submission" date="2019-01" db="EMBL/GenBank/DDBJ databases">
        <title>Sequencing of cultivated peanut Arachis hypogaea provides insights into genome evolution and oil improvement.</title>
        <authorList>
            <person name="Chen X."/>
        </authorList>
    </citation>
    <scope>NUCLEOTIDE SEQUENCE [LARGE SCALE GENOMIC DNA]</scope>
    <source>
        <strain evidence="2">cv. Fuhuasheng</strain>
        <tissue evidence="1">Leaves</tissue>
    </source>
</reference>
<sequence length="213" mass="22626">MALTSRKSRAPVFRSLSPSPIFCNNSHSPSPSYSSSGLLPPVPVSPLAPPPSFTHANLCSPSSAPASSVRFSLDQSISTNRSISVAPRTGALTTVKRQGQQKRTCMCSPTTHPGSFRCSLHKGFSASSHAAAAPYSPNCLNVRRFAMTNSLVRIRGVEGDLVRSLDFAAAPLSSAEVLDDSGFWFKARTGDGCDGGFGWFAGFCFCFHSVVDF</sequence>
<dbReference type="AlphaFoldDB" id="A0A444Y308"/>
<protein>
    <recommendedName>
        <fullName evidence="3">Serine-rich protein</fullName>
    </recommendedName>
</protein>
<keyword evidence="2" id="KW-1185">Reference proteome</keyword>
<dbReference type="EMBL" id="SDMP01000018">
    <property type="protein sequence ID" value="RYQ96290.1"/>
    <property type="molecule type" value="Genomic_DNA"/>
</dbReference>
<dbReference type="STRING" id="3818.A0A444Y308"/>
<accession>A0A444Y308</accession>
<dbReference type="PANTHER" id="PTHR33132">
    <property type="entry name" value="OSJNBB0118P14.9 PROTEIN"/>
    <property type="match status" value="1"/>
</dbReference>
<dbReference type="PANTHER" id="PTHR33132:SF53">
    <property type="entry name" value="SERINE-RICH PROTEIN-LIKE PROTEIN"/>
    <property type="match status" value="1"/>
</dbReference>
<evidence type="ECO:0000313" key="2">
    <source>
        <dbReference type="Proteomes" id="UP000289738"/>
    </source>
</evidence>